<proteinExistence type="predicted"/>
<dbReference type="InterPro" id="IPR050861">
    <property type="entry name" value="Dihydroxyacetone_Kinase"/>
</dbReference>
<keyword evidence="1" id="KW-0808">Transferase</keyword>
<evidence type="ECO:0000313" key="4">
    <source>
        <dbReference type="EMBL" id="RNL83585.1"/>
    </source>
</evidence>
<evidence type="ECO:0000256" key="2">
    <source>
        <dbReference type="ARBA" id="ARBA00022777"/>
    </source>
</evidence>
<dbReference type="OrthoDB" id="9800291at2"/>
<dbReference type="PANTHER" id="PTHR28629:SF4">
    <property type="entry name" value="TRIOKINASE_FMN CYCLASE"/>
    <property type="match status" value="1"/>
</dbReference>
<protein>
    <submittedName>
        <fullName evidence="4">Dihydroxyacetone kinase subunit L</fullName>
    </submittedName>
</protein>
<evidence type="ECO:0000313" key="5">
    <source>
        <dbReference type="Proteomes" id="UP000269198"/>
    </source>
</evidence>
<feature type="domain" description="DhaL" evidence="3">
    <location>
        <begin position="4"/>
        <end position="202"/>
    </location>
</feature>
<dbReference type="GO" id="GO:0005829">
    <property type="term" value="C:cytosol"/>
    <property type="evidence" value="ECO:0007669"/>
    <property type="project" value="TreeGrafter"/>
</dbReference>
<sequence>MDTDLAHAWLLAVASSVEADRERLTRLDAEIGDGDHGTNLHRGFTAVRAALEEIHPESVGRVLVTTGTTLISRVGGASGPLYGTVFRTAGKRLEAPECDVAELAAALSAGYEAVCALGSARVGDKTMLDALHPAVEALTAADPTGGLAAAARAAAEAARKGAEATVDLQARKGRASYLGSRSRGHLDPGAASTALVFGALADVTSG</sequence>
<gene>
    <name evidence="4" type="primary">dhaL</name>
    <name evidence="4" type="ORF">EFW17_15125</name>
</gene>
<keyword evidence="5" id="KW-1185">Reference proteome</keyword>
<dbReference type="AlphaFoldDB" id="A0A3N0E6X5"/>
<dbReference type="PANTHER" id="PTHR28629">
    <property type="entry name" value="TRIOKINASE/FMN CYCLASE"/>
    <property type="match status" value="1"/>
</dbReference>
<dbReference type="SMART" id="SM01120">
    <property type="entry name" value="Dak2"/>
    <property type="match status" value="1"/>
</dbReference>
<dbReference type="Gene3D" id="1.25.40.340">
    <property type="match status" value="1"/>
</dbReference>
<dbReference type="FunFam" id="1.25.40.340:FF:000002">
    <property type="entry name" value="Dihydroxyacetone kinase, L subunit"/>
    <property type="match status" value="1"/>
</dbReference>
<accession>A0A3N0E6X5</accession>
<dbReference type="RefSeq" id="WP_123202044.1">
    <property type="nucleotide sequence ID" value="NZ_RJMB01000015.1"/>
</dbReference>
<dbReference type="GO" id="GO:0004371">
    <property type="term" value="F:glycerone kinase activity"/>
    <property type="evidence" value="ECO:0007669"/>
    <property type="project" value="InterPro"/>
</dbReference>
<name>A0A3N0E6X5_9ACTN</name>
<dbReference type="InterPro" id="IPR036117">
    <property type="entry name" value="DhaL_dom_sf"/>
</dbReference>
<dbReference type="InterPro" id="IPR012737">
    <property type="entry name" value="DhaK_L_YcgS"/>
</dbReference>
<dbReference type="Proteomes" id="UP000269198">
    <property type="component" value="Unassembled WGS sequence"/>
</dbReference>
<evidence type="ECO:0000259" key="3">
    <source>
        <dbReference type="PROSITE" id="PS51480"/>
    </source>
</evidence>
<dbReference type="SUPFAM" id="SSF101473">
    <property type="entry name" value="DhaL-like"/>
    <property type="match status" value="1"/>
</dbReference>
<comment type="caution">
    <text evidence="4">The sequence shown here is derived from an EMBL/GenBank/DDBJ whole genome shotgun (WGS) entry which is preliminary data.</text>
</comment>
<keyword evidence="2 4" id="KW-0418">Kinase</keyword>
<organism evidence="4 5">
    <name type="scientific">Halostreptopolyspora alba</name>
    <dbReference type="NCBI Taxonomy" id="2487137"/>
    <lineage>
        <taxon>Bacteria</taxon>
        <taxon>Bacillati</taxon>
        <taxon>Actinomycetota</taxon>
        <taxon>Actinomycetes</taxon>
        <taxon>Streptosporangiales</taxon>
        <taxon>Nocardiopsidaceae</taxon>
        <taxon>Halostreptopolyspora</taxon>
    </lineage>
</organism>
<evidence type="ECO:0000256" key="1">
    <source>
        <dbReference type="ARBA" id="ARBA00022679"/>
    </source>
</evidence>
<dbReference type="Pfam" id="PF02734">
    <property type="entry name" value="Dak2"/>
    <property type="match status" value="1"/>
</dbReference>
<dbReference type="EMBL" id="RJMB01000015">
    <property type="protein sequence ID" value="RNL83585.1"/>
    <property type="molecule type" value="Genomic_DNA"/>
</dbReference>
<dbReference type="InterPro" id="IPR004007">
    <property type="entry name" value="DhaL_dom"/>
</dbReference>
<dbReference type="PROSITE" id="PS51480">
    <property type="entry name" value="DHAL"/>
    <property type="match status" value="1"/>
</dbReference>
<dbReference type="NCBIfam" id="TIGR02365">
    <property type="entry name" value="dha_L_ycgS"/>
    <property type="match status" value="1"/>
</dbReference>
<reference evidence="4 5" key="1">
    <citation type="submission" date="2018-11" db="EMBL/GenBank/DDBJ databases">
        <title>The genome draft of YIM 96095.</title>
        <authorList>
            <person name="Tang S.-K."/>
            <person name="Chunyu W.-X."/>
            <person name="Feng Y.-Z."/>
        </authorList>
    </citation>
    <scope>NUCLEOTIDE SEQUENCE [LARGE SCALE GENOMIC DNA]</scope>
    <source>
        <strain evidence="4 5">YIM 96095</strain>
    </source>
</reference>
<dbReference type="GO" id="GO:0019563">
    <property type="term" value="P:glycerol catabolic process"/>
    <property type="evidence" value="ECO:0007669"/>
    <property type="project" value="TreeGrafter"/>
</dbReference>